<keyword evidence="1" id="KW-0472">Membrane</keyword>
<keyword evidence="1" id="KW-0812">Transmembrane</keyword>
<protein>
    <submittedName>
        <fullName evidence="2">Uncharacterized protein</fullName>
    </submittedName>
</protein>
<keyword evidence="1" id="KW-1133">Transmembrane helix</keyword>
<dbReference type="PATRIC" id="fig|1582439.9.peg.371"/>
<organism evidence="2 3">
    <name type="scientific">Nitrosopumilus piranensis</name>
    <dbReference type="NCBI Taxonomy" id="1582439"/>
    <lineage>
        <taxon>Archaea</taxon>
        <taxon>Nitrososphaerota</taxon>
        <taxon>Nitrososphaeria</taxon>
        <taxon>Nitrosopumilales</taxon>
        <taxon>Nitrosopumilaceae</taxon>
        <taxon>Nitrosopumilus</taxon>
    </lineage>
</organism>
<reference evidence="3" key="1">
    <citation type="submission" date="2015-02" db="EMBL/GenBank/DDBJ databases">
        <title>Characterization of two novel Thaumarchaeota isolated from the Northern Adriatic Sea.</title>
        <authorList>
            <person name="Bayer B."/>
            <person name="Vojvoda J."/>
            <person name="Offre P."/>
            <person name="Srivastava A."/>
            <person name="Elisabeth N."/>
            <person name="Garcia J.A.L."/>
            <person name="Schleper C."/>
            <person name="Herndl G.J."/>
        </authorList>
    </citation>
    <scope>NUCLEOTIDE SEQUENCE [LARGE SCALE GENOMIC DNA]</scope>
    <source>
        <strain evidence="3">D3C</strain>
    </source>
</reference>
<name>A0A0C5BXC8_9ARCH</name>
<feature type="transmembrane region" description="Helical" evidence="1">
    <location>
        <begin position="106"/>
        <end position="124"/>
    </location>
</feature>
<dbReference type="HOGENOM" id="CLU_1965638_0_0_2"/>
<reference evidence="2 3" key="3">
    <citation type="journal article" date="2019" name="Int. J. Syst. Evol. Microbiol.">
        <title>Nitrosopumilus adriaticus sp. nov. and Nitrosopumilus piranensis sp. nov., two ammonia-oxidizing archaea from the Adriatic Sea and members of the class Nitrososphaeria.</title>
        <authorList>
            <person name="Bayer B."/>
            <person name="Vojvoda J."/>
            <person name="Reinthaler T."/>
            <person name="Reyes C."/>
            <person name="Pinto M."/>
            <person name="Herndl G.J."/>
        </authorList>
    </citation>
    <scope>NUCLEOTIDE SEQUENCE [LARGE SCALE GENOMIC DNA]</scope>
    <source>
        <strain evidence="2 3">D3C</strain>
    </source>
</reference>
<feature type="transmembrane region" description="Helical" evidence="1">
    <location>
        <begin position="71"/>
        <end position="94"/>
    </location>
</feature>
<evidence type="ECO:0000256" key="1">
    <source>
        <dbReference type="SAM" id="Phobius"/>
    </source>
</evidence>
<feature type="transmembrane region" description="Helical" evidence="1">
    <location>
        <begin position="43"/>
        <end position="64"/>
    </location>
</feature>
<reference evidence="2 3" key="2">
    <citation type="journal article" date="2016" name="ISME J.">
        <title>Physiological and genomic characterization of two novel marine thaumarchaeal strains indicates niche differentiation.</title>
        <authorList>
            <person name="Bayer B."/>
            <person name="Vojvoda J."/>
            <person name="Offre P."/>
            <person name="Alves R.J."/>
            <person name="Elisabeth N.H."/>
            <person name="Garcia J.A."/>
            <person name="Volland J.M."/>
            <person name="Srivastava A."/>
            <person name="Schleper C."/>
            <person name="Herndl G.J."/>
        </authorList>
    </citation>
    <scope>NUCLEOTIDE SEQUENCE [LARGE SCALE GENOMIC DNA]</scope>
    <source>
        <strain evidence="2 3">D3C</strain>
    </source>
</reference>
<evidence type="ECO:0000313" key="3">
    <source>
        <dbReference type="Proteomes" id="UP000032027"/>
    </source>
</evidence>
<dbReference type="STRING" id="1582439.NPIRD3C_0369"/>
<dbReference type="EMBL" id="CP010868">
    <property type="protein sequence ID" value="AJM91585.1"/>
    <property type="molecule type" value="Genomic_DNA"/>
</dbReference>
<sequence length="127" mass="14258">MQQIHLDNKGKFKILTIITGILVVISVPLFLPHIEHGHGIHTLIHVSGIILGTFLSVVGAITYLEYKTPRLLLVFLAFLAITIGEILSATNMLFVFWPSYSSIDSMITHGLILMMLTFFSFGIFRRD</sequence>
<gene>
    <name evidence="2" type="ORF">NPIRD3C_0369</name>
</gene>
<feature type="transmembrane region" description="Helical" evidence="1">
    <location>
        <begin position="12"/>
        <end position="31"/>
    </location>
</feature>
<evidence type="ECO:0000313" key="2">
    <source>
        <dbReference type="EMBL" id="AJM91585.1"/>
    </source>
</evidence>
<dbReference type="AlphaFoldDB" id="A0A0C5BXC8"/>
<keyword evidence="3" id="KW-1185">Reference proteome</keyword>
<proteinExistence type="predicted"/>
<dbReference type="Proteomes" id="UP000032027">
    <property type="component" value="Chromosome"/>
</dbReference>
<dbReference type="KEGG" id="nid:NPIRD3C_0369"/>
<accession>A0A0C5BXC8</accession>